<sequence length="580" mass="67306">MAESYSQDISIDTQQWHDALNHVNLGGEPKPNTPSLLAIPIELRNNIYSYLLGAYLPDEMVIDDLEDLSSWCDSNILQINQQIRAEAWDYLIRSNLWILVTFPIGHPPSTLPSHISMSHHPLMYETWQSQPHFPYYKAPSEYAQQLVKGAAVSIWLNNSGETTQDTILDTQRAHRTVMFAYKPSRYGIFIQQLLNFTTVYTWNKLKGLVVKASPIVQPGSAEFRKLIEPLRALRGLEGVEFHGVANCPALRDLSRQIRHRFNSIEELLTIQKFYWHQGREAELGGCYSDAICHYQTGVGDMYQKEYTWTFHMLRRLRGELHEGSTEYNTLFHIRLDTYIGLSRCAHKYLLQLKNVAASYHLQAASVIERIITWARQACQFAGMTQSQLRKAHLYTAFALQHKAELMKCRPDDKAFGERMCRSRHYIYSPEDFDEGFDKAYENAAKHLFYAKNIDPSFDILEGLDKDDKAICLKIRKPSAEGFEFLEHEIPLMGTWRVDPQVWKWWNEEGGCHWMKKLLARRHVVDTGRAETEDESEIAAQYAAKGISWNFGFRSRIWGQLHFFDFESENPEHEYHILGEV</sequence>
<evidence type="ECO:0000313" key="2">
    <source>
        <dbReference type="Proteomes" id="UP001390339"/>
    </source>
</evidence>
<protein>
    <submittedName>
        <fullName evidence="1">Uncharacterized protein</fullName>
    </submittedName>
</protein>
<gene>
    <name evidence="1" type="ORF">PGQ11_012637</name>
</gene>
<name>A0ABR2I320_9PEZI</name>
<dbReference type="EMBL" id="JAPCWZ010000007">
    <property type="protein sequence ID" value="KAK8856725.1"/>
    <property type="molecule type" value="Genomic_DNA"/>
</dbReference>
<organism evidence="1 2">
    <name type="scientific">Apiospora arundinis</name>
    <dbReference type="NCBI Taxonomy" id="335852"/>
    <lineage>
        <taxon>Eukaryota</taxon>
        <taxon>Fungi</taxon>
        <taxon>Dikarya</taxon>
        <taxon>Ascomycota</taxon>
        <taxon>Pezizomycotina</taxon>
        <taxon>Sordariomycetes</taxon>
        <taxon>Xylariomycetidae</taxon>
        <taxon>Amphisphaeriales</taxon>
        <taxon>Apiosporaceae</taxon>
        <taxon>Apiospora</taxon>
    </lineage>
</organism>
<proteinExistence type="predicted"/>
<dbReference type="Proteomes" id="UP001390339">
    <property type="component" value="Unassembled WGS sequence"/>
</dbReference>
<reference evidence="1 2" key="1">
    <citation type="journal article" date="2024" name="IMA Fungus">
        <title>Apiospora arundinis, a panoply of carbohydrate-active enzymes and secondary metabolites.</title>
        <authorList>
            <person name="Sorensen T."/>
            <person name="Petersen C."/>
            <person name="Muurmann A.T."/>
            <person name="Christiansen J.V."/>
            <person name="Brundto M.L."/>
            <person name="Overgaard C.K."/>
            <person name="Boysen A.T."/>
            <person name="Wollenberg R.D."/>
            <person name="Larsen T.O."/>
            <person name="Sorensen J.L."/>
            <person name="Nielsen K.L."/>
            <person name="Sondergaard T.E."/>
        </authorList>
    </citation>
    <scope>NUCLEOTIDE SEQUENCE [LARGE SCALE GENOMIC DNA]</scope>
    <source>
        <strain evidence="1 2">AAU 773</strain>
    </source>
</reference>
<accession>A0ABR2I320</accession>
<comment type="caution">
    <text evidence="1">The sequence shown here is derived from an EMBL/GenBank/DDBJ whole genome shotgun (WGS) entry which is preliminary data.</text>
</comment>
<evidence type="ECO:0000313" key="1">
    <source>
        <dbReference type="EMBL" id="KAK8856725.1"/>
    </source>
</evidence>
<keyword evidence="2" id="KW-1185">Reference proteome</keyword>